<reference evidence="2" key="2">
    <citation type="journal article" date="2021" name="PeerJ">
        <title>Extensive microbial diversity within the chicken gut microbiome revealed by metagenomics and culture.</title>
        <authorList>
            <person name="Gilroy R."/>
            <person name="Ravi A."/>
            <person name="Getino M."/>
            <person name="Pursley I."/>
            <person name="Horton D.L."/>
            <person name="Alikhan N.F."/>
            <person name="Baker D."/>
            <person name="Gharbi K."/>
            <person name="Hall N."/>
            <person name="Watson M."/>
            <person name="Adriaenssens E.M."/>
            <person name="Foster-Nyarko E."/>
            <person name="Jarju S."/>
            <person name="Secka A."/>
            <person name="Antonio M."/>
            <person name="Oren A."/>
            <person name="Chaudhuri R.R."/>
            <person name="La Ragione R."/>
            <person name="Hildebrand F."/>
            <person name="Pallen M.J."/>
        </authorList>
    </citation>
    <scope>NUCLEOTIDE SEQUENCE</scope>
    <source>
        <strain evidence="2">6086</strain>
    </source>
</reference>
<sequence length="135" mass="15681">MWTCPKCGRSFKKENQGHYCGEKPKSVDEYITRQDESKRADLCLMRNALRNALPDAEERISWSMPTYWKGHNIVHFAASKNHIGFYPGAEAVEFFQEDLKQYKTAKGTIQIPYGELDTALIEKIARWCWETGHHV</sequence>
<feature type="domain" description="YdhG-like" evidence="1">
    <location>
        <begin position="38"/>
        <end position="126"/>
    </location>
</feature>
<dbReference type="SUPFAM" id="SSF159888">
    <property type="entry name" value="YdhG-like"/>
    <property type="match status" value="1"/>
</dbReference>
<gene>
    <name evidence="2" type="ORF">IAD03_04465</name>
</gene>
<accession>A0A9D1K285</accession>
<comment type="caution">
    <text evidence="2">The sequence shown here is derived from an EMBL/GenBank/DDBJ whole genome shotgun (WGS) entry which is preliminary data.</text>
</comment>
<dbReference type="Gene3D" id="3.90.1150.200">
    <property type="match status" value="1"/>
</dbReference>
<organism evidence="2 3">
    <name type="scientific">Candidatus Caccousia stercoris</name>
    <dbReference type="NCBI Taxonomy" id="2840723"/>
    <lineage>
        <taxon>Bacteria</taxon>
        <taxon>Bacillati</taxon>
        <taxon>Bacillota</taxon>
        <taxon>Clostridia</taxon>
        <taxon>Eubacteriales</taxon>
        <taxon>Oscillospiraceae</taxon>
        <taxon>Oscillospiraceae incertae sedis</taxon>
        <taxon>Candidatus Caccousia</taxon>
    </lineage>
</organism>
<evidence type="ECO:0000259" key="1">
    <source>
        <dbReference type="Pfam" id="PF08818"/>
    </source>
</evidence>
<reference evidence="2" key="1">
    <citation type="submission" date="2020-10" db="EMBL/GenBank/DDBJ databases">
        <authorList>
            <person name="Gilroy R."/>
        </authorList>
    </citation>
    <scope>NUCLEOTIDE SEQUENCE</scope>
    <source>
        <strain evidence="2">6086</strain>
    </source>
</reference>
<protein>
    <submittedName>
        <fullName evidence="2">DUF1801 domain-containing protein</fullName>
    </submittedName>
</protein>
<evidence type="ECO:0000313" key="2">
    <source>
        <dbReference type="EMBL" id="HIS78607.1"/>
    </source>
</evidence>
<proteinExistence type="predicted"/>
<dbReference type="AlphaFoldDB" id="A0A9D1K285"/>
<evidence type="ECO:0000313" key="3">
    <source>
        <dbReference type="Proteomes" id="UP000824141"/>
    </source>
</evidence>
<dbReference type="Proteomes" id="UP000824141">
    <property type="component" value="Unassembled WGS sequence"/>
</dbReference>
<name>A0A9D1K285_9FIRM</name>
<dbReference type="InterPro" id="IPR014922">
    <property type="entry name" value="YdhG-like"/>
</dbReference>
<dbReference type="Pfam" id="PF08818">
    <property type="entry name" value="DUF1801"/>
    <property type="match status" value="1"/>
</dbReference>
<dbReference type="EMBL" id="DVJM01000084">
    <property type="protein sequence ID" value="HIS78607.1"/>
    <property type="molecule type" value="Genomic_DNA"/>
</dbReference>